<name>A0A085MYC1_9BILA</name>
<evidence type="ECO:0000313" key="1">
    <source>
        <dbReference type="EMBL" id="KFD46946.1"/>
    </source>
</evidence>
<dbReference type="Proteomes" id="UP000030764">
    <property type="component" value="Unassembled WGS sequence"/>
</dbReference>
<dbReference type="AlphaFoldDB" id="A0A085MYC1"/>
<proteinExistence type="predicted"/>
<reference evidence="2 3" key="1">
    <citation type="journal article" date="2014" name="Nat. Genet.">
        <title>Genome and transcriptome of the porcine whipworm Trichuris suis.</title>
        <authorList>
            <person name="Jex A.R."/>
            <person name="Nejsum P."/>
            <person name="Schwarz E.M."/>
            <person name="Hu L."/>
            <person name="Young N.D."/>
            <person name="Hall R.S."/>
            <person name="Korhonen P.K."/>
            <person name="Liao S."/>
            <person name="Thamsborg S."/>
            <person name="Xia J."/>
            <person name="Xu P."/>
            <person name="Wang S."/>
            <person name="Scheerlinck J.P."/>
            <person name="Hofmann A."/>
            <person name="Sternberg P.W."/>
            <person name="Wang J."/>
            <person name="Gasser R.B."/>
        </authorList>
    </citation>
    <scope>NUCLEOTIDE SEQUENCE [LARGE SCALE GENOMIC DNA]</scope>
    <source>
        <strain evidence="2">DCEP-RM93F</strain>
        <strain evidence="1">DCEP-RM93M</strain>
    </source>
</reference>
<accession>A0A085MYC1</accession>
<protein>
    <submittedName>
        <fullName evidence="2">Uncharacterized protein</fullName>
    </submittedName>
</protein>
<gene>
    <name evidence="1" type="ORF">M513_12192</name>
    <name evidence="2" type="ORF">M514_12192</name>
</gene>
<keyword evidence="3" id="KW-1185">Reference proteome</keyword>
<evidence type="ECO:0000313" key="3">
    <source>
        <dbReference type="Proteomes" id="UP000030764"/>
    </source>
</evidence>
<evidence type="ECO:0000313" key="2">
    <source>
        <dbReference type="EMBL" id="KFD62217.1"/>
    </source>
</evidence>
<dbReference type="Proteomes" id="UP000030758">
    <property type="component" value="Unassembled WGS sequence"/>
</dbReference>
<organism evidence="2">
    <name type="scientific">Trichuris suis</name>
    <name type="common">pig whipworm</name>
    <dbReference type="NCBI Taxonomy" id="68888"/>
    <lineage>
        <taxon>Eukaryota</taxon>
        <taxon>Metazoa</taxon>
        <taxon>Ecdysozoa</taxon>
        <taxon>Nematoda</taxon>
        <taxon>Enoplea</taxon>
        <taxon>Dorylaimia</taxon>
        <taxon>Trichinellida</taxon>
        <taxon>Trichuridae</taxon>
        <taxon>Trichuris</taxon>
    </lineage>
</organism>
<sequence>MERNILEGRMRCIQGKGDSVKHMATEQWKLILCKYIIWKGNPEDTCGQDIEAPLEGSLRCKAGERVTLPELNKSEIVYLQ</sequence>
<dbReference type="EMBL" id="KL367600">
    <property type="protein sequence ID" value="KFD62217.1"/>
    <property type="molecule type" value="Genomic_DNA"/>
</dbReference>
<dbReference type="EMBL" id="KL363346">
    <property type="protein sequence ID" value="KFD46946.1"/>
    <property type="molecule type" value="Genomic_DNA"/>
</dbReference>